<protein>
    <submittedName>
        <fullName evidence="2">Uncharacterized protein</fullName>
    </submittedName>
</protein>
<organism evidence="2 3">
    <name type="scientific">Cellulomonas oligotrophica</name>
    <dbReference type="NCBI Taxonomy" id="931536"/>
    <lineage>
        <taxon>Bacteria</taxon>
        <taxon>Bacillati</taxon>
        <taxon>Actinomycetota</taxon>
        <taxon>Actinomycetes</taxon>
        <taxon>Micrococcales</taxon>
        <taxon>Cellulomonadaceae</taxon>
        <taxon>Cellulomonas</taxon>
    </lineage>
</organism>
<evidence type="ECO:0000313" key="2">
    <source>
        <dbReference type="EMBL" id="GIG32034.1"/>
    </source>
</evidence>
<dbReference type="EMBL" id="BONN01000002">
    <property type="protein sequence ID" value="GIG32034.1"/>
    <property type="molecule type" value="Genomic_DNA"/>
</dbReference>
<accession>A0ABQ4D8J9</accession>
<gene>
    <name evidence="2" type="ORF">Col01nite_11930</name>
</gene>
<proteinExistence type="predicted"/>
<name>A0ABQ4D8J9_9CELL</name>
<reference evidence="2 3" key="1">
    <citation type="submission" date="2021-01" db="EMBL/GenBank/DDBJ databases">
        <title>Whole genome shotgun sequence of Cellulomonas oligotrophica NBRC 109435.</title>
        <authorList>
            <person name="Komaki H."/>
            <person name="Tamura T."/>
        </authorList>
    </citation>
    <scope>NUCLEOTIDE SEQUENCE [LARGE SCALE GENOMIC DNA]</scope>
    <source>
        <strain evidence="2 3">NBRC 109435</strain>
    </source>
</reference>
<feature type="region of interest" description="Disordered" evidence="1">
    <location>
        <begin position="64"/>
        <end position="88"/>
    </location>
</feature>
<evidence type="ECO:0000256" key="1">
    <source>
        <dbReference type="SAM" id="MobiDB-lite"/>
    </source>
</evidence>
<sequence>MGVAAAGVPDPWAGIVSCWPIRMNARWSSPFACTIAGTLLPYVRAMAETVSPPRTVWLRAAGADGAGEADVPPAEDEPADGIRSTCPA</sequence>
<comment type="caution">
    <text evidence="2">The sequence shown here is derived from an EMBL/GenBank/DDBJ whole genome shotgun (WGS) entry which is preliminary data.</text>
</comment>
<keyword evidence="3" id="KW-1185">Reference proteome</keyword>
<dbReference type="Proteomes" id="UP000618382">
    <property type="component" value="Unassembled WGS sequence"/>
</dbReference>
<evidence type="ECO:0000313" key="3">
    <source>
        <dbReference type="Proteomes" id="UP000618382"/>
    </source>
</evidence>